<evidence type="ECO:0008006" key="5">
    <source>
        <dbReference type="Google" id="ProtNLM"/>
    </source>
</evidence>
<keyword evidence="4" id="KW-1185">Reference proteome</keyword>
<protein>
    <recommendedName>
        <fullName evidence="5">rRNA adenine N(6)-methyltransferase</fullName>
    </recommendedName>
</protein>
<dbReference type="OrthoDB" id="16079at2759"/>
<evidence type="ECO:0000313" key="4">
    <source>
        <dbReference type="Proteomes" id="UP000242877"/>
    </source>
</evidence>
<feature type="region of interest" description="Disordered" evidence="2">
    <location>
        <begin position="296"/>
        <end position="315"/>
    </location>
</feature>
<feature type="coiled-coil region" evidence="1">
    <location>
        <begin position="333"/>
        <end position="360"/>
    </location>
</feature>
<dbReference type="InterPro" id="IPR029063">
    <property type="entry name" value="SAM-dependent_MTases_sf"/>
</dbReference>
<keyword evidence="1" id="KW-0175">Coiled coil</keyword>
<gene>
    <name evidence="3" type="ORF">AAP_03102</name>
</gene>
<organism evidence="3 4">
    <name type="scientific">Ascosphaera apis ARSEF 7405</name>
    <dbReference type="NCBI Taxonomy" id="392613"/>
    <lineage>
        <taxon>Eukaryota</taxon>
        <taxon>Fungi</taxon>
        <taxon>Dikarya</taxon>
        <taxon>Ascomycota</taxon>
        <taxon>Pezizomycotina</taxon>
        <taxon>Eurotiomycetes</taxon>
        <taxon>Eurotiomycetidae</taxon>
        <taxon>Onygenales</taxon>
        <taxon>Ascosphaeraceae</taxon>
        <taxon>Ascosphaera</taxon>
    </lineage>
</organism>
<dbReference type="Proteomes" id="UP000242877">
    <property type="component" value="Unassembled WGS sequence"/>
</dbReference>
<dbReference type="SUPFAM" id="SSF53335">
    <property type="entry name" value="S-adenosyl-L-methionine-dependent methyltransferases"/>
    <property type="match status" value="1"/>
</dbReference>
<sequence length="610" mass="69646">MAMMQKNLKSLYPLADALKGIRGRRVHPVGQVLCEDILKRLAPSLKKHQNCDVLDVNPGAGLLSTKLHSLLKPRRHILLEPDMKKYQKFLNPLLEEAESTYHHVPLSPFEMQTYDKLFDEGYLPEQSSKSEVDGLNNSLFVLANFTQGPPEGFSRGFLFMRFLESYLDKTLFNRYGLVRVLGLVPTIEGDIILPKHVRGRRRTGLLTECVSKEVAEVAATQDHYDNAFTRGYDLIVKSNKEALARQAKAKIYSPEDRALPPFPLAPKIHNHGEFFPLRGRREWHDAFEDLHNRVKKGKIARKPNDKGPTNDSEKTDFDEYTKLKSRFRMETRSEIYALERVKAEEEIEAIENSVVEMLQDPTKSLKQVHAALDTLEKKRTETTLSSGRLKAATLRYEVLSDEVAAYRNVKSPSGEPLLLWDRRPYEPMMMSPEEVYPEDSHVTFIDLQPNPNSAPLTTRREQEKTGDLTQFNALVRTYSQLLGIFSLKGLTPLGELTAKLFPGRSVTSLMEAIPDLKPYALRKVFEPVSARDRARSLLRRHRAQTEKEAKNELLSYSENCLNYTPIRHLPAELVWHLTVEWFFWPGKKPGTDISKIVGGGLYGLVPENIE</sequence>
<comment type="caution">
    <text evidence="3">The sequence shown here is derived from an EMBL/GenBank/DDBJ whole genome shotgun (WGS) entry which is preliminary data.</text>
</comment>
<dbReference type="Gene3D" id="3.40.50.150">
    <property type="entry name" value="Vaccinia Virus protein VP39"/>
    <property type="match status" value="1"/>
</dbReference>
<evidence type="ECO:0000313" key="3">
    <source>
        <dbReference type="EMBL" id="KZZ91883.1"/>
    </source>
</evidence>
<dbReference type="AlphaFoldDB" id="A0A162IDJ8"/>
<dbReference type="EMBL" id="AZGZ01000012">
    <property type="protein sequence ID" value="KZZ91883.1"/>
    <property type="molecule type" value="Genomic_DNA"/>
</dbReference>
<proteinExistence type="predicted"/>
<accession>A0A162IDJ8</accession>
<name>A0A162IDJ8_9EURO</name>
<dbReference type="VEuPathDB" id="FungiDB:AAP_03102"/>
<reference evidence="3 4" key="1">
    <citation type="journal article" date="2016" name="Genome Biol. Evol.">
        <title>Divergent and convergent evolution of fungal pathogenicity.</title>
        <authorList>
            <person name="Shang Y."/>
            <person name="Xiao G."/>
            <person name="Zheng P."/>
            <person name="Cen K."/>
            <person name="Zhan S."/>
            <person name="Wang C."/>
        </authorList>
    </citation>
    <scope>NUCLEOTIDE SEQUENCE [LARGE SCALE GENOMIC DNA]</scope>
    <source>
        <strain evidence="3 4">ARSEF 7405</strain>
    </source>
</reference>
<evidence type="ECO:0000256" key="2">
    <source>
        <dbReference type="SAM" id="MobiDB-lite"/>
    </source>
</evidence>
<evidence type="ECO:0000256" key="1">
    <source>
        <dbReference type="SAM" id="Coils"/>
    </source>
</evidence>